<evidence type="ECO:0000313" key="3">
    <source>
        <dbReference type="Proteomes" id="UP000483286"/>
    </source>
</evidence>
<feature type="domain" description="NAD-dependent epimerase/dehydratase" evidence="1">
    <location>
        <begin position="85"/>
        <end position="219"/>
    </location>
</feature>
<dbReference type="EMBL" id="WQLB01000035">
    <property type="protein sequence ID" value="MVN88837.1"/>
    <property type="molecule type" value="Genomic_DNA"/>
</dbReference>
<dbReference type="PANTHER" id="PTHR48079:SF6">
    <property type="entry name" value="NAD(P)-BINDING DOMAIN-CONTAINING PROTEIN-RELATED"/>
    <property type="match status" value="1"/>
</dbReference>
<feature type="domain" description="NAD-dependent epimerase/dehydratase" evidence="1">
    <location>
        <begin position="3"/>
        <end position="41"/>
    </location>
</feature>
<evidence type="ECO:0000259" key="1">
    <source>
        <dbReference type="Pfam" id="PF01370"/>
    </source>
</evidence>
<dbReference type="InterPro" id="IPR036291">
    <property type="entry name" value="NAD(P)-bd_dom_sf"/>
</dbReference>
<dbReference type="RefSeq" id="WP_157460995.1">
    <property type="nucleotide sequence ID" value="NZ_WQLB01000035.1"/>
</dbReference>
<gene>
    <name evidence="2" type="ORF">GO986_19025</name>
</gene>
<keyword evidence="3" id="KW-1185">Reference proteome</keyword>
<dbReference type="SUPFAM" id="SSF51735">
    <property type="entry name" value="NAD(P)-binding Rossmann-fold domains"/>
    <property type="match status" value="1"/>
</dbReference>
<accession>A0A7C9LPH2</accession>
<dbReference type="AlphaFoldDB" id="A0A7C9LPH2"/>
<dbReference type="InterPro" id="IPR001509">
    <property type="entry name" value="Epimerase_deHydtase"/>
</dbReference>
<protein>
    <submittedName>
        <fullName evidence="2">NAD-dependent epimerase/dehydratase family protein</fullName>
    </submittedName>
</protein>
<proteinExistence type="predicted"/>
<reference evidence="2 3" key="1">
    <citation type="submission" date="2019-12" db="EMBL/GenBank/DDBJ databases">
        <title>Deinococcus sp. HMF7620 Genome sequencing and assembly.</title>
        <authorList>
            <person name="Kang H."/>
            <person name="Kim H."/>
            <person name="Joh K."/>
        </authorList>
    </citation>
    <scope>NUCLEOTIDE SEQUENCE [LARGE SCALE GENOMIC DNA]</scope>
    <source>
        <strain evidence="2 3">HMF7620</strain>
    </source>
</reference>
<dbReference type="InterPro" id="IPR051783">
    <property type="entry name" value="NAD(P)-dependent_oxidoreduct"/>
</dbReference>
<name>A0A7C9LPH2_9DEIO</name>
<dbReference type="Pfam" id="PF01370">
    <property type="entry name" value="Epimerase"/>
    <property type="match status" value="2"/>
</dbReference>
<evidence type="ECO:0000313" key="2">
    <source>
        <dbReference type="EMBL" id="MVN88837.1"/>
    </source>
</evidence>
<dbReference type="GO" id="GO:0004029">
    <property type="term" value="F:aldehyde dehydrogenase (NAD+) activity"/>
    <property type="evidence" value="ECO:0007669"/>
    <property type="project" value="TreeGrafter"/>
</dbReference>
<organism evidence="2 3">
    <name type="scientific">Deinococcus arboris</name>
    <dbReference type="NCBI Taxonomy" id="2682977"/>
    <lineage>
        <taxon>Bacteria</taxon>
        <taxon>Thermotogati</taxon>
        <taxon>Deinococcota</taxon>
        <taxon>Deinococci</taxon>
        <taxon>Deinococcales</taxon>
        <taxon>Deinococcaceae</taxon>
        <taxon>Deinococcus</taxon>
    </lineage>
</organism>
<dbReference type="Proteomes" id="UP000483286">
    <property type="component" value="Unassembled WGS sequence"/>
</dbReference>
<comment type="caution">
    <text evidence="2">The sequence shown here is derived from an EMBL/GenBank/DDBJ whole genome shotgun (WGS) entry which is preliminary data.</text>
</comment>
<sequence>MDILVLGGTKFVGRHIVLAFLAAGHRVTVLTRGQSADHLPAEVERLRGDRSQGPGGLEALAARTWAACVDVSGYTPRQVRASAEALRGRVGRYLFISTASVYATPAVHPVREDAPLFPPAAEDITDVTNETYGPLKVTCERIVQEVYGDRATIFRPQIVAGPYDHTARYPYWPDRASRGGETLLPGTGHDHVQVIDARDLARFAVKAVEAGVGGVFNLAGLRLTWAEFARVLGISQPVWLDEAALETQGLGFQELPLYIPDSSEYGGLMDISAERAEAAGLTLTDPAVTAQDTREWSQHAHLSYVLTPEREAEVLAGRRENPA</sequence>
<dbReference type="GO" id="GO:0005737">
    <property type="term" value="C:cytoplasm"/>
    <property type="evidence" value="ECO:0007669"/>
    <property type="project" value="TreeGrafter"/>
</dbReference>
<dbReference type="PANTHER" id="PTHR48079">
    <property type="entry name" value="PROTEIN YEEZ"/>
    <property type="match status" value="1"/>
</dbReference>
<dbReference type="Gene3D" id="3.40.50.720">
    <property type="entry name" value="NAD(P)-binding Rossmann-like Domain"/>
    <property type="match status" value="1"/>
</dbReference>